<evidence type="ECO:0000256" key="7">
    <source>
        <dbReference type="RuleBase" id="RU363032"/>
    </source>
</evidence>
<dbReference type="GO" id="GO:0005886">
    <property type="term" value="C:plasma membrane"/>
    <property type="evidence" value="ECO:0007669"/>
    <property type="project" value="UniProtKB-SubCell"/>
</dbReference>
<evidence type="ECO:0000313" key="9">
    <source>
        <dbReference type="EMBL" id="MBD0380103.1"/>
    </source>
</evidence>
<sequence length="351" mass="39555">MRFYHNGEFRRDKERRVTPVGFYKFLLSRLLTFILVVFIGITTVFFVPRFLPSDPVEAFIGRFTAKSAFLEPAAIESIRKTLNESFGLQGSIFEQYFGFIKRVIFTQDFGPSLANYPTPVNELIGRALPWTMGLLLISTLLSWLIGNAIGLLAGFRKEKTYSKILEAISITLYPIPYYIFALILIMLFAYIIPIFPLSANFMGSGFSWEHIKSLLVNSALPALSIILVGTGWWVISMKTLSSGIAEEDYVHFARLKGLKERKIMTRYVLPNAALPQITFLALQIGTIFNGALITEFLFGYPGIGTLIFNAILQSDYNLIMGTITISIIAVAGATFIIDLLYPFLDPRVRYK</sequence>
<dbReference type="Gene3D" id="1.10.3720.10">
    <property type="entry name" value="MetI-like"/>
    <property type="match status" value="1"/>
</dbReference>
<evidence type="ECO:0000256" key="4">
    <source>
        <dbReference type="ARBA" id="ARBA00022692"/>
    </source>
</evidence>
<keyword evidence="6 7" id="KW-0472">Membrane</keyword>
<dbReference type="PANTHER" id="PTHR30465:SF55">
    <property type="entry name" value="OLIGOPEPTIDE ABC TRANSPORTER, PERMEASE PROTEIN"/>
    <property type="match status" value="1"/>
</dbReference>
<name>A0A926KN06_9BACL</name>
<keyword evidence="4 7" id="KW-0812">Transmembrane</keyword>
<dbReference type="SUPFAM" id="SSF161098">
    <property type="entry name" value="MetI-like"/>
    <property type="match status" value="1"/>
</dbReference>
<feature type="transmembrane region" description="Helical" evidence="7">
    <location>
        <begin position="318"/>
        <end position="341"/>
    </location>
</feature>
<evidence type="ECO:0000256" key="1">
    <source>
        <dbReference type="ARBA" id="ARBA00004651"/>
    </source>
</evidence>
<dbReference type="EMBL" id="JACVVD010000002">
    <property type="protein sequence ID" value="MBD0380103.1"/>
    <property type="molecule type" value="Genomic_DNA"/>
</dbReference>
<keyword evidence="5 7" id="KW-1133">Transmembrane helix</keyword>
<comment type="caution">
    <text evidence="9">The sequence shown here is derived from an EMBL/GenBank/DDBJ whole genome shotgun (WGS) entry which is preliminary data.</text>
</comment>
<feature type="transmembrane region" description="Helical" evidence="7">
    <location>
        <begin position="272"/>
        <end position="298"/>
    </location>
</feature>
<feature type="domain" description="ABC transmembrane type-1" evidence="8">
    <location>
        <begin position="128"/>
        <end position="341"/>
    </location>
</feature>
<feature type="transmembrane region" description="Helical" evidence="7">
    <location>
        <begin position="21"/>
        <end position="47"/>
    </location>
</feature>
<evidence type="ECO:0000256" key="6">
    <source>
        <dbReference type="ARBA" id="ARBA00023136"/>
    </source>
</evidence>
<dbReference type="PANTHER" id="PTHR30465">
    <property type="entry name" value="INNER MEMBRANE ABC TRANSPORTER"/>
    <property type="match status" value="1"/>
</dbReference>
<dbReference type="AlphaFoldDB" id="A0A926KN06"/>
<dbReference type="PROSITE" id="PS50928">
    <property type="entry name" value="ABC_TM1"/>
    <property type="match status" value="1"/>
</dbReference>
<evidence type="ECO:0000259" key="8">
    <source>
        <dbReference type="PROSITE" id="PS50928"/>
    </source>
</evidence>
<dbReference type="InterPro" id="IPR035906">
    <property type="entry name" value="MetI-like_sf"/>
</dbReference>
<organism evidence="9 10">
    <name type="scientific">Paenibacillus sedimenti</name>
    <dbReference type="NCBI Taxonomy" id="2770274"/>
    <lineage>
        <taxon>Bacteria</taxon>
        <taxon>Bacillati</taxon>
        <taxon>Bacillota</taxon>
        <taxon>Bacilli</taxon>
        <taxon>Bacillales</taxon>
        <taxon>Paenibacillaceae</taxon>
        <taxon>Paenibacillus</taxon>
    </lineage>
</organism>
<dbReference type="Pfam" id="PF00528">
    <property type="entry name" value="BPD_transp_1"/>
    <property type="match status" value="1"/>
</dbReference>
<proteinExistence type="inferred from homology"/>
<gene>
    <name evidence="9" type="ORF">ICC18_08270</name>
</gene>
<evidence type="ECO:0000256" key="3">
    <source>
        <dbReference type="ARBA" id="ARBA00022475"/>
    </source>
</evidence>
<keyword evidence="2 7" id="KW-0813">Transport</keyword>
<accession>A0A926KN06</accession>
<dbReference type="InterPro" id="IPR045621">
    <property type="entry name" value="BPD_transp_1_N"/>
</dbReference>
<keyword evidence="10" id="KW-1185">Reference proteome</keyword>
<feature type="transmembrane region" description="Helical" evidence="7">
    <location>
        <begin position="215"/>
        <end position="235"/>
    </location>
</feature>
<dbReference type="Proteomes" id="UP000650466">
    <property type="component" value="Unassembled WGS sequence"/>
</dbReference>
<dbReference type="CDD" id="cd06261">
    <property type="entry name" value="TM_PBP2"/>
    <property type="match status" value="1"/>
</dbReference>
<feature type="transmembrane region" description="Helical" evidence="7">
    <location>
        <begin position="130"/>
        <end position="155"/>
    </location>
</feature>
<evidence type="ECO:0000313" key="10">
    <source>
        <dbReference type="Proteomes" id="UP000650466"/>
    </source>
</evidence>
<dbReference type="GO" id="GO:0055085">
    <property type="term" value="P:transmembrane transport"/>
    <property type="evidence" value="ECO:0007669"/>
    <property type="project" value="InterPro"/>
</dbReference>
<comment type="subcellular location">
    <subcellularLocation>
        <location evidence="1 7">Cell membrane</location>
        <topology evidence="1 7">Multi-pass membrane protein</topology>
    </subcellularLocation>
</comment>
<evidence type="ECO:0000256" key="2">
    <source>
        <dbReference type="ARBA" id="ARBA00022448"/>
    </source>
</evidence>
<dbReference type="InterPro" id="IPR000515">
    <property type="entry name" value="MetI-like"/>
</dbReference>
<evidence type="ECO:0000256" key="5">
    <source>
        <dbReference type="ARBA" id="ARBA00022989"/>
    </source>
</evidence>
<feature type="transmembrane region" description="Helical" evidence="7">
    <location>
        <begin position="175"/>
        <end position="195"/>
    </location>
</feature>
<dbReference type="Pfam" id="PF19300">
    <property type="entry name" value="BPD_transp_1_N"/>
    <property type="match status" value="1"/>
</dbReference>
<keyword evidence="3" id="KW-1003">Cell membrane</keyword>
<comment type="similarity">
    <text evidence="7">Belongs to the binding-protein-dependent transport system permease family.</text>
</comment>
<protein>
    <submittedName>
        <fullName evidence="9">ABC transporter permease</fullName>
    </submittedName>
</protein>
<reference evidence="9" key="1">
    <citation type="submission" date="2020-09" db="EMBL/GenBank/DDBJ databases">
        <title>Draft Genome Sequence of Paenibacillus sp. WST5.</title>
        <authorList>
            <person name="Bao Z."/>
        </authorList>
    </citation>
    <scope>NUCLEOTIDE SEQUENCE</scope>
    <source>
        <strain evidence="9">WST5</strain>
    </source>
</reference>